<keyword evidence="11" id="KW-1185">Reference proteome</keyword>
<evidence type="ECO:0000313" key="9">
    <source>
        <dbReference type="EMBL" id="MBM2418739.1"/>
    </source>
</evidence>
<comment type="subcellular location">
    <subcellularLocation>
        <location evidence="1">Endomembrane system</location>
        <topology evidence="1">Peripheral membrane protein</topology>
    </subcellularLocation>
</comment>
<dbReference type="PANTHER" id="PTHR12563:SF17">
    <property type="entry name" value="DIHYDROXYACETONE PHOSPHATE ACYLTRANSFERASE"/>
    <property type="match status" value="1"/>
</dbReference>
<feature type="domain" description="Phospholipid/glycerol acyltransferase" evidence="7">
    <location>
        <begin position="150"/>
        <end position="273"/>
    </location>
</feature>
<dbReference type="AlphaFoldDB" id="A0A9Q2S379"/>
<dbReference type="EC" id="2.3.1.15" evidence="3"/>
<comment type="catalytic activity">
    <reaction evidence="5">
        <text>sn-glycerol 3-phosphate + an acyl-CoA = a 1-acyl-sn-glycero-3-phosphate + CoA</text>
        <dbReference type="Rhea" id="RHEA:15325"/>
        <dbReference type="ChEBI" id="CHEBI:57287"/>
        <dbReference type="ChEBI" id="CHEBI:57597"/>
        <dbReference type="ChEBI" id="CHEBI:57970"/>
        <dbReference type="ChEBI" id="CHEBI:58342"/>
        <dbReference type="EC" id="2.3.1.15"/>
    </reaction>
</comment>
<evidence type="ECO:0000313" key="10">
    <source>
        <dbReference type="Proteomes" id="UP000755667"/>
    </source>
</evidence>
<comment type="caution">
    <text evidence="8">The sequence shown here is derived from an EMBL/GenBank/DDBJ whole genome shotgun (WGS) entry which is preliminary data.</text>
</comment>
<evidence type="ECO:0000256" key="4">
    <source>
        <dbReference type="ARBA" id="ARBA00013432"/>
    </source>
</evidence>
<keyword evidence="8" id="KW-0012">Acyltransferase</keyword>
<evidence type="ECO:0000256" key="6">
    <source>
        <dbReference type="SAM" id="Phobius"/>
    </source>
</evidence>
<dbReference type="Proteomes" id="UP000755667">
    <property type="component" value="Unassembled WGS sequence"/>
</dbReference>
<dbReference type="RefSeq" id="WP_085628069.1">
    <property type="nucleotide sequence ID" value="NZ_JAFBWU010000012.1"/>
</dbReference>
<dbReference type="EMBL" id="JAFBXE010000012">
    <property type="protein sequence ID" value="MBM2414069.1"/>
    <property type="molecule type" value="Genomic_DNA"/>
</dbReference>
<dbReference type="SUPFAM" id="SSF69593">
    <property type="entry name" value="Glycerol-3-phosphate (1)-acyltransferase"/>
    <property type="match status" value="1"/>
</dbReference>
<keyword evidence="6" id="KW-0812">Transmembrane</keyword>
<dbReference type="GO" id="GO:0006629">
    <property type="term" value="P:lipid metabolic process"/>
    <property type="evidence" value="ECO:0007669"/>
    <property type="project" value="InterPro"/>
</dbReference>
<feature type="transmembrane region" description="Helical" evidence="6">
    <location>
        <begin position="12"/>
        <end position="36"/>
    </location>
</feature>
<dbReference type="SMART" id="SM00563">
    <property type="entry name" value="PlsC"/>
    <property type="match status" value="1"/>
</dbReference>
<keyword evidence="6" id="KW-1133">Transmembrane helix</keyword>
<evidence type="ECO:0000256" key="2">
    <source>
        <dbReference type="ARBA" id="ARBA00004765"/>
    </source>
</evidence>
<keyword evidence="8" id="KW-0808">Transferase</keyword>
<gene>
    <name evidence="8" type="ORF">JQX41_17250</name>
    <name evidence="9" type="ORF">JQX48_17265</name>
</gene>
<evidence type="ECO:0000256" key="1">
    <source>
        <dbReference type="ARBA" id="ARBA00004184"/>
    </source>
</evidence>
<proteinExistence type="predicted"/>
<keyword evidence="6" id="KW-0472">Membrane</keyword>
<protein>
    <recommendedName>
        <fullName evidence="4">Glycerol-3-phosphate acyltransferase</fullName>
        <ecNumber evidence="3">2.3.1.15</ecNumber>
    </recommendedName>
</protein>
<dbReference type="Pfam" id="PF19277">
    <property type="entry name" value="GPAT_C"/>
    <property type="match status" value="1"/>
</dbReference>
<dbReference type="InterPro" id="IPR022284">
    <property type="entry name" value="GPAT/DHAPAT"/>
</dbReference>
<dbReference type="Proteomes" id="UP000809440">
    <property type="component" value="Unassembled WGS sequence"/>
</dbReference>
<evidence type="ECO:0000313" key="11">
    <source>
        <dbReference type="Proteomes" id="UP000809440"/>
    </source>
</evidence>
<evidence type="ECO:0000256" key="5">
    <source>
        <dbReference type="ARBA" id="ARBA00048427"/>
    </source>
</evidence>
<dbReference type="GO" id="GO:0004366">
    <property type="term" value="F:glycerol-3-phosphate O-acyltransferase activity"/>
    <property type="evidence" value="ECO:0007669"/>
    <property type="project" value="UniProtKB-EC"/>
</dbReference>
<feature type="transmembrane region" description="Helical" evidence="6">
    <location>
        <begin position="105"/>
        <end position="125"/>
    </location>
</feature>
<dbReference type="InterPro" id="IPR045520">
    <property type="entry name" value="GPAT/DHAPAT_C"/>
</dbReference>
<dbReference type="PANTHER" id="PTHR12563">
    <property type="entry name" value="GLYCEROL-3-PHOSPHATE ACYLTRANSFERASE"/>
    <property type="match status" value="1"/>
</dbReference>
<evidence type="ECO:0000256" key="3">
    <source>
        <dbReference type="ARBA" id="ARBA00013113"/>
    </source>
</evidence>
<dbReference type="Pfam" id="PF01553">
    <property type="entry name" value="Acyltransferase"/>
    <property type="match status" value="1"/>
</dbReference>
<organism evidence="8 10">
    <name type="scientific">Marivita cryptomonadis</name>
    <dbReference type="NCBI Taxonomy" id="505252"/>
    <lineage>
        <taxon>Bacteria</taxon>
        <taxon>Pseudomonadati</taxon>
        <taxon>Pseudomonadota</taxon>
        <taxon>Alphaproteobacteria</taxon>
        <taxon>Rhodobacterales</taxon>
        <taxon>Roseobacteraceae</taxon>
        <taxon>Marivita</taxon>
    </lineage>
</organism>
<reference evidence="8 11" key="1">
    <citation type="submission" date="2021-01" db="EMBL/GenBank/DDBJ databases">
        <title>Diatom-associated Roseobacters Show Island Model of Population Structure.</title>
        <authorList>
            <person name="Qu L."/>
            <person name="Feng X."/>
            <person name="Chen Y."/>
            <person name="Li L."/>
            <person name="Wang X."/>
            <person name="Hu Z."/>
            <person name="Wang H."/>
            <person name="Luo H."/>
        </authorList>
    </citation>
    <scope>NUCLEOTIDE SEQUENCE</scope>
    <source>
        <strain evidence="9 11">CC28-63</strain>
        <strain evidence="8">CC28-69</strain>
    </source>
</reference>
<evidence type="ECO:0000259" key="7">
    <source>
        <dbReference type="SMART" id="SM00563"/>
    </source>
</evidence>
<dbReference type="EMBL" id="JAFBXF010000012">
    <property type="protein sequence ID" value="MBM2418739.1"/>
    <property type="molecule type" value="Genomic_DNA"/>
</dbReference>
<accession>A0A9Q2S379</accession>
<sequence>MTSQVTLPLWAFVLILLFAAVTFASHFLFPSVRWFFRRRMERAVKRLNARLERPIQPFKLLRRQDMIQRLIYDPEITQAIVEHAKAEGVREDVAFERARRYAREIVPSFSASVYFGFAISAARLLSTTLYRVRMVHQDSGLADIDPNATVVFVMNHRSNMDYVLVTYLAADRSALSYAVGEWARVWPLSRLIRAMGAYFIRRRSRSDLYRRVLAKYVQQATGAGVTQAVFPEGGLSLDGGLATPKIGILKYILEGAERAKRDVVFVPIALNYDRVLEDTILLRAQANGNRKFRARISVVFRAILWQVWLRITGKFHRFGYAAVSFGKPLTLSHVAPADSTAEALSATIMTRIADAVPVLPVPLLSHLLLTSGPMPRDALEKAFGQALKRLEDAQVHLPRHNRDYAVEFGLRNLQERGIVVEAAAGLRIASGKEDLAGFYANSVRHLM</sequence>
<name>A0A9Q2S379_9RHOB</name>
<evidence type="ECO:0000313" key="8">
    <source>
        <dbReference type="EMBL" id="MBM2414069.1"/>
    </source>
</evidence>
<dbReference type="GO" id="GO:0012505">
    <property type="term" value="C:endomembrane system"/>
    <property type="evidence" value="ECO:0007669"/>
    <property type="project" value="UniProtKB-SubCell"/>
</dbReference>
<dbReference type="OrthoDB" id="335193at2"/>
<dbReference type="GeneID" id="62639796"/>
<dbReference type="InterPro" id="IPR002123">
    <property type="entry name" value="Plipid/glycerol_acylTrfase"/>
</dbReference>
<comment type="pathway">
    <text evidence="2">Phospholipid metabolism; CDP-diacylglycerol biosynthesis; CDP-diacylglycerol from sn-glycerol 3-phosphate: step 1/3.</text>
</comment>